<keyword evidence="1 6" id="KW-0489">Methyltransferase</keyword>
<evidence type="ECO:0000256" key="8">
    <source>
        <dbReference type="RuleBase" id="RU000417"/>
    </source>
</evidence>
<evidence type="ECO:0000256" key="7">
    <source>
        <dbReference type="RuleBase" id="RU000416"/>
    </source>
</evidence>
<dbReference type="EC" id="2.1.1.37" evidence="8"/>
<evidence type="ECO:0000256" key="5">
    <source>
        <dbReference type="ARBA" id="ARBA00047422"/>
    </source>
</evidence>
<keyword evidence="10" id="KW-1185">Reference proteome</keyword>
<proteinExistence type="inferred from homology"/>
<protein>
    <recommendedName>
        <fullName evidence="8">Cytosine-specific methyltransferase</fullName>
        <ecNumber evidence="8">2.1.1.37</ecNumber>
    </recommendedName>
</protein>
<dbReference type="EMBL" id="AP014879">
    <property type="protein sequence ID" value="BAV32583.1"/>
    <property type="molecule type" value="Genomic_DNA"/>
</dbReference>
<evidence type="ECO:0000256" key="1">
    <source>
        <dbReference type="ARBA" id="ARBA00022603"/>
    </source>
</evidence>
<dbReference type="GO" id="GO:0032259">
    <property type="term" value="P:methylation"/>
    <property type="evidence" value="ECO:0007669"/>
    <property type="project" value="UniProtKB-KW"/>
</dbReference>
<dbReference type="PANTHER" id="PTHR10629">
    <property type="entry name" value="CYTOSINE-SPECIFIC METHYLTRANSFERASE"/>
    <property type="match status" value="1"/>
</dbReference>
<evidence type="ECO:0000256" key="4">
    <source>
        <dbReference type="ARBA" id="ARBA00022747"/>
    </source>
</evidence>
<dbReference type="InterPro" id="IPR029063">
    <property type="entry name" value="SAM-dependent_MTases_sf"/>
</dbReference>
<dbReference type="Gene3D" id="3.90.120.10">
    <property type="entry name" value="DNA Methylase, subunit A, domain 2"/>
    <property type="match status" value="1"/>
</dbReference>
<dbReference type="AlphaFoldDB" id="A0A1B4XCM7"/>
<dbReference type="PROSITE" id="PS51679">
    <property type="entry name" value="SAM_MT_C5"/>
    <property type="match status" value="1"/>
</dbReference>
<keyword evidence="2 6" id="KW-0808">Transferase</keyword>
<dbReference type="GO" id="GO:0009307">
    <property type="term" value="P:DNA restriction-modification system"/>
    <property type="evidence" value="ECO:0007669"/>
    <property type="project" value="UniProtKB-KW"/>
</dbReference>
<dbReference type="GO" id="GO:0044027">
    <property type="term" value="P:negative regulation of gene expression via chromosomal CpG island methylation"/>
    <property type="evidence" value="ECO:0007669"/>
    <property type="project" value="TreeGrafter"/>
</dbReference>
<dbReference type="PRINTS" id="PR00105">
    <property type="entry name" value="C5METTRFRASE"/>
</dbReference>
<dbReference type="Proteomes" id="UP000243180">
    <property type="component" value="Chromosome"/>
</dbReference>
<dbReference type="NCBIfam" id="TIGR00675">
    <property type="entry name" value="dcm"/>
    <property type="match status" value="1"/>
</dbReference>
<dbReference type="SUPFAM" id="SSF53335">
    <property type="entry name" value="S-adenosyl-L-methionine-dependent methyltransferases"/>
    <property type="match status" value="1"/>
</dbReference>
<keyword evidence="4" id="KW-0680">Restriction system</keyword>
<comment type="catalytic activity">
    <reaction evidence="5 8">
        <text>a 2'-deoxycytidine in DNA + S-adenosyl-L-methionine = a 5-methyl-2'-deoxycytidine in DNA + S-adenosyl-L-homocysteine + H(+)</text>
        <dbReference type="Rhea" id="RHEA:13681"/>
        <dbReference type="Rhea" id="RHEA-COMP:11369"/>
        <dbReference type="Rhea" id="RHEA-COMP:11370"/>
        <dbReference type="ChEBI" id="CHEBI:15378"/>
        <dbReference type="ChEBI" id="CHEBI:57856"/>
        <dbReference type="ChEBI" id="CHEBI:59789"/>
        <dbReference type="ChEBI" id="CHEBI:85452"/>
        <dbReference type="ChEBI" id="CHEBI:85454"/>
        <dbReference type="EC" id="2.1.1.37"/>
    </reaction>
</comment>
<dbReference type="REBASE" id="151899">
    <property type="entry name" value="M.SliHA5ORF261P"/>
</dbReference>
<dbReference type="InterPro" id="IPR018117">
    <property type="entry name" value="C5_DNA_meth_AS"/>
</dbReference>
<organism evidence="9 10">
    <name type="scientific">Sulfuricaulis limicola</name>
    <dbReference type="NCBI Taxonomy" id="1620215"/>
    <lineage>
        <taxon>Bacteria</taxon>
        <taxon>Pseudomonadati</taxon>
        <taxon>Pseudomonadota</taxon>
        <taxon>Gammaproteobacteria</taxon>
        <taxon>Acidiferrobacterales</taxon>
        <taxon>Acidiferrobacteraceae</taxon>
        <taxon>Sulfuricaulis</taxon>
    </lineage>
</organism>
<dbReference type="PROSITE" id="PS00094">
    <property type="entry name" value="C5_MTASE_1"/>
    <property type="match status" value="1"/>
</dbReference>
<evidence type="ECO:0000256" key="2">
    <source>
        <dbReference type="ARBA" id="ARBA00022679"/>
    </source>
</evidence>
<dbReference type="InterPro" id="IPR050390">
    <property type="entry name" value="C5-Methyltransferase"/>
</dbReference>
<dbReference type="RefSeq" id="WP_096359253.1">
    <property type="nucleotide sequence ID" value="NZ_AP014879.1"/>
</dbReference>
<dbReference type="OrthoDB" id="9813719at2"/>
<name>A0A1B4XCM7_9GAMM</name>
<sequence>MPAKKQKDGRKKIQKAPRAIDLFCGCGGLTLGIKQAGFNVVGAVEIDSLAVQTYKVNHPEVQVWHKDIRKLTSPQILKALGLKRGELDLLAGCPPCQGFSAIRRLNGGRRIRDEQNDLIFEFLRLVRGLRPKAIMMENVPGLADNARLPKLKSALRQLGYIVNVKVKDTRNFGVPQRRRRLILLAGYGAEIPFAAPARRIHTVGETFAKLGKRRAKRDVLHNLPEQRSEKVKQLIRLIPKDGGSRIDLDKKWQLECHRKCDGFSDVYGRMKWNDVAPTITGGCCNPSKGRFLHPTRNRSITLREAALLQSFPPDYYFSLERGKYPAAQMIGNALPPEFIRRHATQIARVLKRLS</sequence>
<evidence type="ECO:0000256" key="6">
    <source>
        <dbReference type="PROSITE-ProRule" id="PRU01016"/>
    </source>
</evidence>
<dbReference type="PANTHER" id="PTHR10629:SF52">
    <property type="entry name" value="DNA (CYTOSINE-5)-METHYLTRANSFERASE 1"/>
    <property type="match status" value="1"/>
</dbReference>
<feature type="active site" evidence="6">
    <location>
        <position position="96"/>
    </location>
</feature>
<evidence type="ECO:0000256" key="3">
    <source>
        <dbReference type="ARBA" id="ARBA00022691"/>
    </source>
</evidence>
<evidence type="ECO:0000313" key="10">
    <source>
        <dbReference type="Proteomes" id="UP000243180"/>
    </source>
</evidence>
<dbReference type="GO" id="GO:0003677">
    <property type="term" value="F:DNA binding"/>
    <property type="evidence" value="ECO:0007669"/>
    <property type="project" value="TreeGrafter"/>
</dbReference>
<dbReference type="KEGG" id="slim:SCL_0261"/>
<dbReference type="Gene3D" id="3.40.50.150">
    <property type="entry name" value="Vaccinia Virus protein VP39"/>
    <property type="match status" value="1"/>
</dbReference>
<comment type="similarity">
    <text evidence="6 7">Belongs to the class I-like SAM-binding methyltransferase superfamily. C5-methyltransferase family.</text>
</comment>
<gene>
    <name evidence="9" type="ORF">SCL_0261</name>
</gene>
<reference evidence="9 10" key="1">
    <citation type="submission" date="2015-05" db="EMBL/GenBank/DDBJ databases">
        <title>Complete genome sequence of a sulfur-oxidizing gammaproteobacterium strain HA5.</title>
        <authorList>
            <person name="Miura A."/>
            <person name="Kojima H."/>
            <person name="Fukui M."/>
        </authorList>
    </citation>
    <scope>NUCLEOTIDE SEQUENCE [LARGE SCALE GENOMIC DNA]</scope>
    <source>
        <strain evidence="9 10">HA5</strain>
    </source>
</reference>
<accession>A0A1B4XCM7</accession>
<dbReference type="Pfam" id="PF00145">
    <property type="entry name" value="DNA_methylase"/>
    <property type="match status" value="1"/>
</dbReference>
<keyword evidence="3 6" id="KW-0949">S-adenosyl-L-methionine</keyword>
<evidence type="ECO:0000313" key="9">
    <source>
        <dbReference type="EMBL" id="BAV32583.1"/>
    </source>
</evidence>
<dbReference type="InParanoid" id="A0A1B4XCM7"/>
<dbReference type="GO" id="GO:0003886">
    <property type="term" value="F:DNA (cytosine-5-)-methyltransferase activity"/>
    <property type="evidence" value="ECO:0007669"/>
    <property type="project" value="UniProtKB-EC"/>
</dbReference>
<dbReference type="InterPro" id="IPR001525">
    <property type="entry name" value="C5_MeTfrase"/>
</dbReference>